<evidence type="ECO:0000256" key="4">
    <source>
        <dbReference type="ARBA" id="ARBA00023098"/>
    </source>
</evidence>
<gene>
    <name evidence="7" type="ORF">GCM10007924_28590</name>
</gene>
<dbReference type="Proteomes" id="UP001161409">
    <property type="component" value="Unassembled WGS sequence"/>
</dbReference>
<evidence type="ECO:0000313" key="7">
    <source>
        <dbReference type="EMBL" id="GLQ07638.1"/>
    </source>
</evidence>
<dbReference type="Gene3D" id="3.90.226.10">
    <property type="entry name" value="2-enoyl-CoA Hydratase, Chain A, domain 1"/>
    <property type="match status" value="1"/>
</dbReference>
<keyword evidence="8" id="KW-1185">Reference proteome</keyword>
<sequence length="270" mass="28830">MKEQDMPHRQDTGGERLRVTTQEGVATLCLTDASSRNALSSAMMTDITNALTALADRRDIHVVVIEAEGPAFSSGHNLKEVIGDSRLDTMQALFDQCSHMMQTVVNLPKPVIAKVDGVATAAGCQLVASCDLAFASDTSRFGTPGVNIGLFCSTPMVALSRNVAPKHAMEMLLGGDLVDAEHAARIGLINRAVPAADLAGTVAEFARRIAAKSPLTVSIGKTAFYQQLSLPLDQAYDLASRVMAENMQTQDAKEGISAFLEKRDPTWQGK</sequence>
<dbReference type="InterPro" id="IPR029045">
    <property type="entry name" value="ClpP/crotonase-like_dom_sf"/>
</dbReference>
<dbReference type="PANTHER" id="PTHR43602:SF1">
    <property type="entry name" value="ENOYL-COA HYDRATASE DOMAIN-CONTAINING PROTEIN 3, MITOCHONDRIAL"/>
    <property type="match status" value="1"/>
</dbReference>
<comment type="function">
    <text evidence="5">May play a role in fatty acid biosynthesis and insulin sensitivity.</text>
</comment>
<keyword evidence="4" id="KW-0443">Lipid metabolism</keyword>
<evidence type="ECO:0000313" key="8">
    <source>
        <dbReference type="Proteomes" id="UP001161409"/>
    </source>
</evidence>
<dbReference type="Pfam" id="PF00378">
    <property type="entry name" value="ECH_1"/>
    <property type="match status" value="1"/>
</dbReference>
<keyword evidence="3" id="KW-0809">Transit peptide</keyword>
<evidence type="ECO:0000256" key="6">
    <source>
        <dbReference type="ARBA" id="ARBA00040545"/>
    </source>
</evidence>
<dbReference type="CDD" id="cd06558">
    <property type="entry name" value="crotonase-like"/>
    <property type="match status" value="1"/>
</dbReference>
<keyword evidence="2" id="KW-0276">Fatty acid metabolism</keyword>
<reference evidence="7" key="2">
    <citation type="submission" date="2023-01" db="EMBL/GenBank/DDBJ databases">
        <title>Draft genome sequence of Sneathiella chinensis strain NBRC 103408.</title>
        <authorList>
            <person name="Sun Q."/>
            <person name="Mori K."/>
        </authorList>
    </citation>
    <scope>NUCLEOTIDE SEQUENCE</scope>
    <source>
        <strain evidence="7">NBRC 103408</strain>
    </source>
</reference>
<evidence type="ECO:0000256" key="5">
    <source>
        <dbReference type="ARBA" id="ARBA00037410"/>
    </source>
</evidence>
<dbReference type="InterPro" id="IPR052377">
    <property type="entry name" value="Mitochondrial_ECH-domain"/>
</dbReference>
<dbReference type="SUPFAM" id="SSF52096">
    <property type="entry name" value="ClpP/crotonase"/>
    <property type="match status" value="1"/>
</dbReference>
<evidence type="ECO:0000256" key="2">
    <source>
        <dbReference type="ARBA" id="ARBA00022832"/>
    </source>
</evidence>
<proteinExistence type="inferred from homology"/>
<dbReference type="InterPro" id="IPR001753">
    <property type="entry name" value="Enoyl-CoA_hydra/iso"/>
</dbReference>
<organism evidence="7 8">
    <name type="scientific">Sneathiella chinensis</name>
    <dbReference type="NCBI Taxonomy" id="349750"/>
    <lineage>
        <taxon>Bacteria</taxon>
        <taxon>Pseudomonadati</taxon>
        <taxon>Pseudomonadota</taxon>
        <taxon>Alphaproteobacteria</taxon>
        <taxon>Sneathiellales</taxon>
        <taxon>Sneathiellaceae</taxon>
        <taxon>Sneathiella</taxon>
    </lineage>
</organism>
<accession>A0ABQ5U8X2</accession>
<dbReference type="InterPro" id="IPR014748">
    <property type="entry name" value="Enoyl-CoA_hydra_C"/>
</dbReference>
<dbReference type="NCBIfam" id="NF006008">
    <property type="entry name" value="PRK08139.1"/>
    <property type="match status" value="1"/>
</dbReference>
<comment type="similarity">
    <text evidence="1">Belongs to the enoyl-CoA hydratase/isomerase family.</text>
</comment>
<comment type="caution">
    <text evidence="7">The sequence shown here is derived from an EMBL/GenBank/DDBJ whole genome shotgun (WGS) entry which is preliminary data.</text>
</comment>
<reference evidence="7" key="1">
    <citation type="journal article" date="2014" name="Int. J. Syst. Evol. Microbiol.">
        <title>Complete genome of a new Firmicutes species belonging to the dominant human colonic microbiota ('Ruminococcus bicirculans') reveals two chromosomes and a selective capacity to utilize plant glucans.</title>
        <authorList>
            <consortium name="NISC Comparative Sequencing Program"/>
            <person name="Wegmann U."/>
            <person name="Louis P."/>
            <person name="Goesmann A."/>
            <person name="Henrissat B."/>
            <person name="Duncan S.H."/>
            <person name="Flint H.J."/>
        </authorList>
    </citation>
    <scope>NUCLEOTIDE SEQUENCE</scope>
    <source>
        <strain evidence="7">NBRC 103408</strain>
    </source>
</reference>
<name>A0ABQ5U8X2_9PROT</name>
<evidence type="ECO:0000256" key="3">
    <source>
        <dbReference type="ARBA" id="ARBA00022946"/>
    </source>
</evidence>
<protein>
    <recommendedName>
        <fullName evidence="6">Enoyl-CoA hydratase domain-containing protein 3, mitochondrial</fullName>
    </recommendedName>
</protein>
<dbReference type="EMBL" id="BSNF01000008">
    <property type="protein sequence ID" value="GLQ07638.1"/>
    <property type="molecule type" value="Genomic_DNA"/>
</dbReference>
<evidence type="ECO:0000256" key="1">
    <source>
        <dbReference type="ARBA" id="ARBA00005254"/>
    </source>
</evidence>
<dbReference type="PANTHER" id="PTHR43602">
    <property type="match status" value="1"/>
</dbReference>
<dbReference type="Gene3D" id="1.10.12.10">
    <property type="entry name" value="Lyase 2-enoyl-coa Hydratase, Chain A, domain 2"/>
    <property type="match status" value="1"/>
</dbReference>